<dbReference type="Proteomes" id="UP000234681">
    <property type="component" value="Chromosome 1"/>
</dbReference>
<organism evidence="1 2">
    <name type="scientific">Rattus norvegicus</name>
    <name type="common">Rat</name>
    <dbReference type="NCBI Taxonomy" id="10116"/>
    <lineage>
        <taxon>Eukaryota</taxon>
        <taxon>Metazoa</taxon>
        <taxon>Chordata</taxon>
        <taxon>Craniata</taxon>
        <taxon>Vertebrata</taxon>
        <taxon>Euteleostomi</taxon>
        <taxon>Mammalia</taxon>
        <taxon>Eutheria</taxon>
        <taxon>Euarchontoglires</taxon>
        <taxon>Glires</taxon>
        <taxon>Rodentia</taxon>
        <taxon>Myomorpha</taxon>
        <taxon>Muroidea</taxon>
        <taxon>Muridae</taxon>
        <taxon>Murinae</taxon>
        <taxon>Rattus</taxon>
    </lineage>
</organism>
<dbReference type="EMBL" id="CH473953">
    <property type="protein sequence ID" value="EDM11927.1"/>
    <property type="molecule type" value="Genomic_DNA"/>
</dbReference>
<sequence>MQDQLEHVKGLVLQIQSFSRISMTQGNNRISERRTSEDPVLIVQQKEAKALNQTNDSLQ</sequence>
<reference evidence="2" key="1">
    <citation type="submission" date="2005-09" db="EMBL/GenBank/DDBJ databases">
        <authorList>
            <person name="Mural R.J."/>
            <person name="Li P.W."/>
            <person name="Adams M.D."/>
            <person name="Amanatides P.G."/>
            <person name="Baden-Tillson H."/>
            <person name="Barnstead M."/>
            <person name="Chin S.H."/>
            <person name="Dew I."/>
            <person name="Evans C.A."/>
            <person name="Ferriera S."/>
            <person name="Flanigan M."/>
            <person name="Fosler C."/>
            <person name="Glodek A."/>
            <person name="Gu Z."/>
            <person name="Holt R.A."/>
            <person name="Jennings D."/>
            <person name="Kraft C.L."/>
            <person name="Lu F."/>
            <person name="Nguyen T."/>
            <person name="Nusskern D.R."/>
            <person name="Pfannkoch C.M."/>
            <person name="Sitter C."/>
            <person name="Sutton G.G."/>
            <person name="Venter J.C."/>
            <person name="Wang Z."/>
            <person name="Woodage T."/>
            <person name="Zheng X.H."/>
            <person name="Zhong F."/>
        </authorList>
    </citation>
    <scope>NUCLEOTIDE SEQUENCE [LARGE SCALE GENOMIC DNA]</scope>
    <source>
        <strain>BN</strain>
        <strain evidence="2">Sprague-Dawley</strain>
    </source>
</reference>
<accession>A6HXJ6</accession>
<protein>
    <submittedName>
        <fullName evidence="1">RCG63642</fullName>
    </submittedName>
</protein>
<dbReference type="AlphaFoldDB" id="A6HXJ6"/>
<evidence type="ECO:0000313" key="2">
    <source>
        <dbReference type="Proteomes" id="UP000234681"/>
    </source>
</evidence>
<gene>
    <name evidence="1" type="ORF">rCG_63642</name>
</gene>
<name>A6HXJ6_RAT</name>
<evidence type="ECO:0000313" key="1">
    <source>
        <dbReference type="EMBL" id="EDM11927.1"/>
    </source>
</evidence>
<proteinExistence type="predicted"/>